<dbReference type="AlphaFoldDB" id="A0A5E4XTK7"/>
<dbReference type="InterPro" id="IPR019826">
    <property type="entry name" value="Carboxylesterase_B_AS"/>
</dbReference>
<dbReference type="OrthoDB" id="9771666at2"/>
<protein>
    <submittedName>
        <fullName evidence="3">Esterase/lipase/thioesterase</fullName>
    </submittedName>
</protein>
<organism evidence="3 4">
    <name type="scientific">Pandoraea terrae</name>
    <dbReference type="NCBI Taxonomy" id="1537710"/>
    <lineage>
        <taxon>Bacteria</taxon>
        <taxon>Pseudomonadati</taxon>
        <taxon>Pseudomonadota</taxon>
        <taxon>Betaproteobacteria</taxon>
        <taxon>Burkholderiales</taxon>
        <taxon>Burkholderiaceae</taxon>
        <taxon>Pandoraea</taxon>
    </lineage>
</organism>
<evidence type="ECO:0000256" key="1">
    <source>
        <dbReference type="ARBA" id="ARBA00022801"/>
    </source>
</evidence>
<dbReference type="InterPro" id="IPR029058">
    <property type="entry name" value="AB_hydrolase_fold"/>
</dbReference>
<dbReference type="InterPro" id="IPR050300">
    <property type="entry name" value="GDXG_lipolytic_enzyme"/>
</dbReference>
<dbReference type="PANTHER" id="PTHR48081">
    <property type="entry name" value="AB HYDROLASE SUPERFAMILY PROTEIN C4A8.06C"/>
    <property type="match status" value="1"/>
</dbReference>
<dbReference type="Proteomes" id="UP000414233">
    <property type="component" value="Unassembled WGS sequence"/>
</dbReference>
<dbReference type="GO" id="GO:0016787">
    <property type="term" value="F:hydrolase activity"/>
    <property type="evidence" value="ECO:0007669"/>
    <property type="project" value="UniProtKB-KW"/>
</dbReference>
<dbReference type="PANTHER" id="PTHR48081:SF33">
    <property type="entry name" value="KYNURENINE FORMAMIDASE"/>
    <property type="match status" value="1"/>
</dbReference>
<dbReference type="PROSITE" id="PS00122">
    <property type="entry name" value="CARBOXYLESTERASE_B_1"/>
    <property type="match status" value="1"/>
</dbReference>
<keyword evidence="1" id="KW-0378">Hydrolase</keyword>
<proteinExistence type="predicted"/>
<dbReference type="Gene3D" id="3.40.50.1820">
    <property type="entry name" value="alpha/beta hydrolase"/>
    <property type="match status" value="1"/>
</dbReference>
<name>A0A5E4XTK7_9BURK</name>
<evidence type="ECO:0000259" key="2">
    <source>
        <dbReference type="Pfam" id="PF20434"/>
    </source>
</evidence>
<gene>
    <name evidence="3" type="ORF">PTE30175_03990</name>
</gene>
<dbReference type="RefSeq" id="WP_150698790.1">
    <property type="nucleotide sequence ID" value="NZ_CABPRZ010000019.1"/>
</dbReference>
<dbReference type="EMBL" id="CABPRZ010000019">
    <property type="protein sequence ID" value="VVE39666.1"/>
    <property type="molecule type" value="Genomic_DNA"/>
</dbReference>
<reference evidence="3 4" key="1">
    <citation type="submission" date="2019-08" db="EMBL/GenBank/DDBJ databases">
        <authorList>
            <person name="Peeters C."/>
        </authorList>
    </citation>
    <scope>NUCLEOTIDE SEQUENCE [LARGE SCALE GENOMIC DNA]</scope>
    <source>
        <strain evidence="3 4">LMG 30175</strain>
    </source>
</reference>
<feature type="domain" description="BD-FAE-like" evidence="2">
    <location>
        <begin position="78"/>
        <end position="182"/>
    </location>
</feature>
<evidence type="ECO:0000313" key="3">
    <source>
        <dbReference type="EMBL" id="VVE39666.1"/>
    </source>
</evidence>
<dbReference type="SUPFAM" id="SSF53474">
    <property type="entry name" value="alpha/beta-Hydrolases"/>
    <property type="match status" value="1"/>
</dbReference>
<keyword evidence="4" id="KW-1185">Reference proteome</keyword>
<dbReference type="InterPro" id="IPR049492">
    <property type="entry name" value="BD-FAE-like_dom"/>
</dbReference>
<sequence>MSETTNHQTQAPQVPLGNLSAETAQRFAQMGMAWASDIGRHRDEVVEAYTPLVALAPKEGLCVTRDLAYGPHARQVLDLFVADEVRASGGADVVLFVHGGAFIRGRKSFNGEIYDNVAHWFARQGFVALNIEYRLAPEAPYPSGAEDVALALGWVRQHVAGFGGNPQRIFLIGHSAGGTHVATCLFDPVFAARPGPEVCGAVLISARLRADVHSDNPNAAGVRAYFGEDPACYEARSPITHAACSDVPLMVAVAEFENPYLDQYGAEFFARTLAARRHLPGRYRPRFFQMMKHNHTSIVAHFNSGETLLGDAIVQFIRR</sequence>
<evidence type="ECO:0000313" key="4">
    <source>
        <dbReference type="Proteomes" id="UP000414233"/>
    </source>
</evidence>
<dbReference type="Pfam" id="PF20434">
    <property type="entry name" value="BD-FAE"/>
    <property type="match status" value="1"/>
</dbReference>
<accession>A0A5E4XTK7</accession>